<gene>
    <name evidence="7" type="ORF">PVAND_011480</name>
</gene>
<evidence type="ECO:0000256" key="3">
    <source>
        <dbReference type="ARBA" id="ARBA00015520"/>
    </source>
</evidence>
<dbReference type="AlphaFoldDB" id="A0A9J6CJG1"/>
<evidence type="ECO:0000313" key="8">
    <source>
        <dbReference type="Proteomes" id="UP001107558"/>
    </source>
</evidence>
<dbReference type="Proteomes" id="UP001107558">
    <property type="component" value="Chromosome 1"/>
</dbReference>
<comment type="caution">
    <text evidence="7">The sequence shown here is derived from an EMBL/GenBank/DDBJ whole genome shotgun (WGS) entry which is preliminary data.</text>
</comment>
<dbReference type="EMBL" id="JADBJN010000001">
    <property type="protein sequence ID" value="KAG5682101.1"/>
    <property type="molecule type" value="Genomic_DNA"/>
</dbReference>
<sequence>MKKRSKNRNELVFDNKKREEFLKGFSKRKKQRQKKAQEEIEQKLKEERKKIKEEAKNLKEKFKHSFRPIDDLKDIVSDESEDEGEQFETDEVKVVVKSLDLPRKKCINESSDEEKDSFNSEMVQQNENDLCHIKGMEMEEEEDKSETQKKSNIFDQFKIGSKKDLKRLIDKHTKTAMKKNKVLEEA</sequence>
<evidence type="ECO:0000256" key="6">
    <source>
        <dbReference type="SAM" id="Coils"/>
    </source>
</evidence>
<accession>A0A9J6CJG1</accession>
<evidence type="ECO:0000256" key="2">
    <source>
        <dbReference type="ARBA" id="ARBA00007175"/>
    </source>
</evidence>
<evidence type="ECO:0000256" key="5">
    <source>
        <dbReference type="ARBA" id="ARBA00023242"/>
    </source>
</evidence>
<evidence type="ECO:0000256" key="4">
    <source>
        <dbReference type="ARBA" id="ARBA00023054"/>
    </source>
</evidence>
<dbReference type="InterPro" id="IPR019186">
    <property type="entry name" value="Nucleolar_protein_12"/>
</dbReference>
<organism evidence="7 8">
    <name type="scientific">Polypedilum vanderplanki</name>
    <name type="common">Sleeping chironomid midge</name>
    <dbReference type="NCBI Taxonomy" id="319348"/>
    <lineage>
        <taxon>Eukaryota</taxon>
        <taxon>Metazoa</taxon>
        <taxon>Ecdysozoa</taxon>
        <taxon>Arthropoda</taxon>
        <taxon>Hexapoda</taxon>
        <taxon>Insecta</taxon>
        <taxon>Pterygota</taxon>
        <taxon>Neoptera</taxon>
        <taxon>Endopterygota</taxon>
        <taxon>Diptera</taxon>
        <taxon>Nematocera</taxon>
        <taxon>Chironomoidea</taxon>
        <taxon>Chironomidae</taxon>
        <taxon>Chironominae</taxon>
        <taxon>Polypedilum</taxon>
        <taxon>Polypedilum</taxon>
    </lineage>
</organism>
<proteinExistence type="inferred from homology"/>
<dbReference type="GO" id="GO:0005730">
    <property type="term" value="C:nucleolus"/>
    <property type="evidence" value="ECO:0007669"/>
    <property type="project" value="UniProtKB-SubCell"/>
</dbReference>
<keyword evidence="4 6" id="KW-0175">Coiled coil</keyword>
<keyword evidence="8" id="KW-1185">Reference proteome</keyword>
<dbReference type="OrthoDB" id="551633at2759"/>
<evidence type="ECO:0000256" key="1">
    <source>
        <dbReference type="ARBA" id="ARBA00004604"/>
    </source>
</evidence>
<dbReference type="PANTHER" id="PTHR14577">
    <property type="entry name" value="NUCLEOLAR PROTEIN 12"/>
    <property type="match status" value="1"/>
</dbReference>
<keyword evidence="5" id="KW-0539">Nucleus</keyword>
<dbReference type="PANTHER" id="PTHR14577:SF0">
    <property type="entry name" value="NUCLEOLAR PROTEIN 12"/>
    <property type="match status" value="1"/>
</dbReference>
<evidence type="ECO:0000313" key="7">
    <source>
        <dbReference type="EMBL" id="KAG5682101.1"/>
    </source>
</evidence>
<comment type="subcellular location">
    <subcellularLocation>
        <location evidence="1">Nucleus</location>
        <location evidence="1">Nucleolus</location>
    </subcellularLocation>
</comment>
<feature type="coiled-coil region" evidence="6">
    <location>
        <begin position="26"/>
        <end position="61"/>
    </location>
</feature>
<dbReference type="GO" id="GO:0019843">
    <property type="term" value="F:rRNA binding"/>
    <property type="evidence" value="ECO:0007669"/>
    <property type="project" value="TreeGrafter"/>
</dbReference>
<protein>
    <recommendedName>
        <fullName evidence="3">Nucleolar protein 12</fullName>
    </recommendedName>
</protein>
<comment type="similarity">
    <text evidence="2">Belongs to the RRP17 family.</text>
</comment>
<dbReference type="Pfam" id="PF09805">
    <property type="entry name" value="Nop25"/>
    <property type="match status" value="1"/>
</dbReference>
<name>A0A9J6CJG1_POLVA</name>
<reference evidence="7" key="1">
    <citation type="submission" date="2021-03" db="EMBL/GenBank/DDBJ databases">
        <title>Chromosome level genome of the anhydrobiotic midge Polypedilum vanderplanki.</title>
        <authorList>
            <person name="Yoshida Y."/>
            <person name="Kikawada T."/>
            <person name="Gusev O."/>
        </authorList>
    </citation>
    <scope>NUCLEOTIDE SEQUENCE</scope>
    <source>
        <strain evidence="7">NIAS01</strain>
        <tissue evidence="7">Whole body or cell culture</tissue>
    </source>
</reference>